<evidence type="ECO:0000313" key="1">
    <source>
        <dbReference type="EMBL" id="CAK5089608.1"/>
    </source>
</evidence>
<proteinExistence type="predicted"/>
<dbReference type="EMBL" id="CAVMJV010000078">
    <property type="protein sequence ID" value="CAK5089608.1"/>
    <property type="molecule type" value="Genomic_DNA"/>
</dbReference>
<name>A0ACB1AEM2_MELEN</name>
<protein>
    <submittedName>
        <fullName evidence="1">Uncharacterized protein</fullName>
    </submittedName>
</protein>
<accession>A0ACB1AEM2</accession>
<comment type="caution">
    <text evidence="1">The sequence shown here is derived from an EMBL/GenBank/DDBJ whole genome shotgun (WGS) entry which is preliminary data.</text>
</comment>
<sequence>MIFVVIKIRIGIKVQVDLHPNQVTVTHIAIHTKQEVHHGRTRLTINLIGTQVQVEAEAQTDLKLIKAMEIDIIQGIIIRVGDITIEVKVQAEVEVLLNFHVFSVIF</sequence>
<gene>
    <name evidence="1" type="ORF">MENTE1834_LOCUS37331</name>
</gene>
<dbReference type="Proteomes" id="UP001497535">
    <property type="component" value="Unassembled WGS sequence"/>
</dbReference>
<evidence type="ECO:0000313" key="2">
    <source>
        <dbReference type="Proteomes" id="UP001497535"/>
    </source>
</evidence>
<reference evidence="1" key="1">
    <citation type="submission" date="2023-11" db="EMBL/GenBank/DDBJ databases">
        <authorList>
            <person name="Poullet M."/>
        </authorList>
    </citation>
    <scope>NUCLEOTIDE SEQUENCE</scope>
    <source>
        <strain evidence="1">E1834</strain>
    </source>
</reference>
<organism evidence="1 2">
    <name type="scientific">Meloidogyne enterolobii</name>
    <name type="common">Root-knot nematode worm</name>
    <name type="synonym">Meloidogyne mayaguensis</name>
    <dbReference type="NCBI Taxonomy" id="390850"/>
    <lineage>
        <taxon>Eukaryota</taxon>
        <taxon>Metazoa</taxon>
        <taxon>Ecdysozoa</taxon>
        <taxon>Nematoda</taxon>
        <taxon>Chromadorea</taxon>
        <taxon>Rhabditida</taxon>
        <taxon>Tylenchina</taxon>
        <taxon>Tylenchomorpha</taxon>
        <taxon>Tylenchoidea</taxon>
        <taxon>Meloidogynidae</taxon>
        <taxon>Meloidogyninae</taxon>
        <taxon>Meloidogyne</taxon>
    </lineage>
</organism>
<keyword evidence="2" id="KW-1185">Reference proteome</keyword>